<gene>
    <name evidence="1" type="ORF">PVAND_016617</name>
</gene>
<accession>A0A9J6BGB1</accession>
<sequence>MNHSNPEFITIYDSDSSDDLEFVSICYSNDESVSNISYRKFHLPMELIEPETDKPITAFVQKLTPVRKRENEIEGSILKSSKKPAPKSAKKVVFISPKIIDIPAIDARIRRSVHNEIHAKSPVTPILKSRPKSLSYSEGKKKISQLNSSKIPVVKRLVSPPKAIENPQSRAKKGNNSCSVNIKGVRMNKRFELQMKNLLMKKKM</sequence>
<name>A0A9J6BGB1_POLVA</name>
<dbReference type="Proteomes" id="UP001107558">
    <property type="component" value="Chromosome 4"/>
</dbReference>
<reference evidence="1" key="1">
    <citation type="submission" date="2021-03" db="EMBL/GenBank/DDBJ databases">
        <title>Chromosome level genome of the anhydrobiotic midge Polypedilum vanderplanki.</title>
        <authorList>
            <person name="Yoshida Y."/>
            <person name="Kikawada T."/>
            <person name="Gusev O."/>
        </authorList>
    </citation>
    <scope>NUCLEOTIDE SEQUENCE</scope>
    <source>
        <strain evidence="1">NIAS01</strain>
        <tissue evidence="1">Whole body or cell culture</tissue>
    </source>
</reference>
<proteinExistence type="predicted"/>
<dbReference type="AlphaFoldDB" id="A0A9J6BGB1"/>
<organism evidence="1 2">
    <name type="scientific">Polypedilum vanderplanki</name>
    <name type="common">Sleeping chironomid midge</name>
    <dbReference type="NCBI Taxonomy" id="319348"/>
    <lineage>
        <taxon>Eukaryota</taxon>
        <taxon>Metazoa</taxon>
        <taxon>Ecdysozoa</taxon>
        <taxon>Arthropoda</taxon>
        <taxon>Hexapoda</taxon>
        <taxon>Insecta</taxon>
        <taxon>Pterygota</taxon>
        <taxon>Neoptera</taxon>
        <taxon>Endopterygota</taxon>
        <taxon>Diptera</taxon>
        <taxon>Nematocera</taxon>
        <taxon>Chironomoidea</taxon>
        <taxon>Chironomidae</taxon>
        <taxon>Chironominae</taxon>
        <taxon>Polypedilum</taxon>
        <taxon>Polypedilum</taxon>
    </lineage>
</organism>
<protein>
    <submittedName>
        <fullName evidence="1">Uncharacterized protein</fullName>
    </submittedName>
</protein>
<dbReference type="EMBL" id="JADBJN010000004">
    <property type="protein sequence ID" value="KAG5668688.1"/>
    <property type="molecule type" value="Genomic_DNA"/>
</dbReference>
<evidence type="ECO:0000313" key="2">
    <source>
        <dbReference type="Proteomes" id="UP001107558"/>
    </source>
</evidence>
<comment type="caution">
    <text evidence="1">The sequence shown here is derived from an EMBL/GenBank/DDBJ whole genome shotgun (WGS) entry which is preliminary data.</text>
</comment>
<keyword evidence="2" id="KW-1185">Reference proteome</keyword>
<evidence type="ECO:0000313" key="1">
    <source>
        <dbReference type="EMBL" id="KAG5668688.1"/>
    </source>
</evidence>